<dbReference type="EC" id="3.1.3.48" evidence="2"/>
<organism evidence="7 8">
    <name type="scientific">Stentor coeruleus</name>
    <dbReference type="NCBI Taxonomy" id="5963"/>
    <lineage>
        <taxon>Eukaryota</taxon>
        <taxon>Sar</taxon>
        <taxon>Alveolata</taxon>
        <taxon>Ciliophora</taxon>
        <taxon>Postciliodesmatophora</taxon>
        <taxon>Heterotrichea</taxon>
        <taxon>Heterotrichida</taxon>
        <taxon>Stentoridae</taxon>
        <taxon>Stentor</taxon>
    </lineage>
</organism>
<dbReference type="InterPro" id="IPR000387">
    <property type="entry name" value="Tyr_Pase_dom"/>
</dbReference>
<evidence type="ECO:0000256" key="4">
    <source>
        <dbReference type="ARBA" id="ARBA00022912"/>
    </source>
</evidence>
<dbReference type="PANTHER" id="PTHR10159:SF519">
    <property type="entry name" value="DUAL SPECIFICITY PROTEIN PHOSPHATASE MPK3"/>
    <property type="match status" value="1"/>
</dbReference>
<protein>
    <recommendedName>
        <fullName evidence="2">protein-tyrosine-phosphatase</fullName>
        <ecNumber evidence="2">3.1.3.48</ecNumber>
    </recommendedName>
</protein>
<dbReference type="InterPro" id="IPR016130">
    <property type="entry name" value="Tyr_Pase_AS"/>
</dbReference>
<dbReference type="PROSITE" id="PS50056">
    <property type="entry name" value="TYR_PHOSPHATASE_2"/>
    <property type="match status" value="1"/>
</dbReference>
<dbReference type="OrthoDB" id="10252009at2759"/>
<evidence type="ECO:0000256" key="2">
    <source>
        <dbReference type="ARBA" id="ARBA00013064"/>
    </source>
</evidence>
<feature type="domain" description="Tyrosine specific protein phosphatases" evidence="6">
    <location>
        <begin position="201"/>
        <end position="260"/>
    </location>
</feature>
<dbReference type="InterPro" id="IPR020422">
    <property type="entry name" value="TYR_PHOSPHATASE_DUAL_dom"/>
</dbReference>
<evidence type="ECO:0000256" key="3">
    <source>
        <dbReference type="ARBA" id="ARBA00022801"/>
    </source>
</evidence>
<keyword evidence="3" id="KW-0378">Hydrolase</keyword>
<keyword evidence="4" id="KW-0904">Protein phosphatase</keyword>
<dbReference type="InterPro" id="IPR000340">
    <property type="entry name" value="Dual-sp_phosphatase_cat-dom"/>
</dbReference>
<keyword evidence="8" id="KW-1185">Reference proteome</keyword>
<dbReference type="PROSITE" id="PS00383">
    <property type="entry name" value="TYR_PHOSPHATASE_1"/>
    <property type="match status" value="1"/>
</dbReference>
<dbReference type="InterPro" id="IPR036873">
    <property type="entry name" value="Rhodanese-like_dom_sf"/>
</dbReference>
<dbReference type="PANTHER" id="PTHR10159">
    <property type="entry name" value="DUAL SPECIFICITY PROTEIN PHOSPHATASE"/>
    <property type="match status" value="1"/>
</dbReference>
<dbReference type="InterPro" id="IPR029021">
    <property type="entry name" value="Prot-tyrosine_phosphatase-like"/>
</dbReference>
<evidence type="ECO:0000259" key="5">
    <source>
        <dbReference type="PROSITE" id="PS50054"/>
    </source>
</evidence>
<dbReference type="SUPFAM" id="SSF52799">
    <property type="entry name" value="(Phosphotyrosine protein) phosphatases II"/>
    <property type="match status" value="1"/>
</dbReference>
<dbReference type="Gene3D" id="3.90.190.10">
    <property type="entry name" value="Protein tyrosine phosphatase superfamily"/>
    <property type="match status" value="1"/>
</dbReference>
<evidence type="ECO:0000256" key="1">
    <source>
        <dbReference type="ARBA" id="ARBA00008601"/>
    </source>
</evidence>
<dbReference type="EMBL" id="MPUH01000284">
    <property type="protein sequence ID" value="OMJ83993.1"/>
    <property type="molecule type" value="Genomic_DNA"/>
</dbReference>
<dbReference type="Pfam" id="PF00782">
    <property type="entry name" value="DSPc"/>
    <property type="match status" value="1"/>
</dbReference>
<sequence length="300" mass="35323">MEDQLLNLQNPKLIGFQYIFNLIQRYQGLIKFFDVRDRESYNKDHLRIAIHIPIDQGDIHLNTLETIIKERPLNRLRRYCIIIGHSEHYTQEAKDFKNLLKNLKCKEINMITDIEEFLEYYSFLCISYRTIRVNDFPNEIIPKFLYLGSQGHAHCREVIEILQITHILNVTRGAANLFPGLKYCRVFVDDNESEKISLYFQKAYEFIDTALEENANGAKNVVLVHCAKGVSRSSTIVIMFLMRSAGMLFEEAFEFVKKNRDIIEPNEGFKKELKDFDKHQHQFVRRASTLSNRTFSLKDN</sequence>
<dbReference type="SUPFAM" id="SSF52821">
    <property type="entry name" value="Rhodanese/Cell cycle control phosphatase"/>
    <property type="match status" value="1"/>
</dbReference>
<evidence type="ECO:0000259" key="6">
    <source>
        <dbReference type="PROSITE" id="PS50056"/>
    </source>
</evidence>
<evidence type="ECO:0000313" key="8">
    <source>
        <dbReference type="Proteomes" id="UP000187209"/>
    </source>
</evidence>
<dbReference type="PROSITE" id="PS50054">
    <property type="entry name" value="TYR_PHOSPHATASE_DUAL"/>
    <property type="match status" value="1"/>
</dbReference>
<comment type="caution">
    <text evidence="7">The sequence shown here is derived from an EMBL/GenBank/DDBJ whole genome shotgun (WGS) entry which is preliminary data.</text>
</comment>
<evidence type="ECO:0000313" key="7">
    <source>
        <dbReference type="EMBL" id="OMJ83993.1"/>
    </source>
</evidence>
<reference evidence="7 8" key="1">
    <citation type="submission" date="2016-11" db="EMBL/GenBank/DDBJ databases">
        <title>The macronuclear genome of Stentor coeruleus: a giant cell with tiny introns.</title>
        <authorList>
            <person name="Slabodnick M."/>
            <person name="Ruby J.G."/>
            <person name="Reiff S.B."/>
            <person name="Swart E.C."/>
            <person name="Gosai S."/>
            <person name="Prabakaran S."/>
            <person name="Witkowska E."/>
            <person name="Larue G.E."/>
            <person name="Fisher S."/>
            <person name="Freeman R.M."/>
            <person name="Gunawardena J."/>
            <person name="Chu W."/>
            <person name="Stover N.A."/>
            <person name="Gregory B.D."/>
            <person name="Nowacki M."/>
            <person name="Derisi J."/>
            <person name="Roy S.W."/>
            <person name="Marshall W.F."/>
            <person name="Sood P."/>
        </authorList>
    </citation>
    <scope>NUCLEOTIDE SEQUENCE [LARGE SCALE GENOMIC DNA]</scope>
    <source>
        <strain evidence="7">WM001</strain>
    </source>
</reference>
<proteinExistence type="inferred from homology"/>
<dbReference type="AlphaFoldDB" id="A0A1R2C4P5"/>
<dbReference type="GO" id="GO:0005737">
    <property type="term" value="C:cytoplasm"/>
    <property type="evidence" value="ECO:0007669"/>
    <property type="project" value="TreeGrafter"/>
</dbReference>
<dbReference type="CDD" id="cd14498">
    <property type="entry name" value="DSP"/>
    <property type="match status" value="1"/>
</dbReference>
<dbReference type="GO" id="GO:0043409">
    <property type="term" value="P:negative regulation of MAPK cascade"/>
    <property type="evidence" value="ECO:0007669"/>
    <property type="project" value="TreeGrafter"/>
</dbReference>
<dbReference type="GO" id="GO:0004725">
    <property type="term" value="F:protein tyrosine phosphatase activity"/>
    <property type="evidence" value="ECO:0007669"/>
    <property type="project" value="UniProtKB-EC"/>
</dbReference>
<comment type="similarity">
    <text evidence="1">Belongs to the protein-tyrosine phosphatase family. Non-receptor class dual specificity subfamily.</text>
</comment>
<name>A0A1R2C4P5_9CILI</name>
<accession>A0A1R2C4P5</accession>
<dbReference type="Proteomes" id="UP000187209">
    <property type="component" value="Unassembled WGS sequence"/>
</dbReference>
<feature type="domain" description="Tyrosine-protein phosphatase" evidence="5">
    <location>
        <begin position="136"/>
        <end position="282"/>
    </location>
</feature>
<gene>
    <name evidence="7" type="ORF">SteCoe_14979</name>
</gene>
<dbReference type="SMART" id="SM00195">
    <property type="entry name" value="DSPc"/>
    <property type="match status" value="1"/>
</dbReference>